<evidence type="ECO:0000256" key="1">
    <source>
        <dbReference type="SAM" id="MobiDB-lite"/>
    </source>
</evidence>
<sequence>MPSFPWHHRRRSITSGTRTGARSTTAPRGRRSPGASWPRWSGGPLMASGWRCAPPTGRACYRISPGCCGSTACRC</sequence>
<feature type="compositionally biased region" description="Low complexity" evidence="1">
    <location>
        <begin position="13"/>
        <end position="27"/>
    </location>
</feature>
<name>A0A1D6L331_MAIZE</name>
<dbReference type="EMBL" id="CM007647">
    <property type="protein sequence ID" value="ONM08866.1"/>
    <property type="molecule type" value="Genomic_DNA"/>
</dbReference>
<dbReference type="AlphaFoldDB" id="A0A1D6L331"/>
<proteinExistence type="predicted"/>
<feature type="compositionally biased region" description="Basic residues" evidence="1">
    <location>
        <begin position="1"/>
        <end position="12"/>
    </location>
</feature>
<gene>
    <name evidence="2" type="ORF">ZEAMMB73_Zm00001d033878</name>
</gene>
<protein>
    <submittedName>
        <fullName evidence="2">ACT domain-containing protein ACR1</fullName>
    </submittedName>
</protein>
<evidence type="ECO:0000313" key="2">
    <source>
        <dbReference type="EMBL" id="ONM08866.1"/>
    </source>
</evidence>
<feature type="region of interest" description="Disordered" evidence="1">
    <location>
        <begin position="1"/>
        <end position="44"/>
    </location>
</feature>
<reference evidence="2" key="1">
    <citation type="submission" date="2015-12" db="EMBL/GenBank/DDBJ databases">
        <title>Update maize B73 reference genome by single molecule sequencing technologies.</title>
        <authorList>
            <consortium name="Maize Genome Sequencing Project"/>
            <person name="Ware D."/>
        </authorList>
    </citation>
    <scope>NUCLEOTIDE SEQUENCE [LARGE SCALE GENOMIC DNA]</scope>
    <source>
        <tissue evidence="2">Seedling</tissue>
    </source>
</reference>
<accession>A0A1D6L331</accession>
<organism evidence="2">
    <name type="scientific">Zea mays</name>
    <name type="common">Maize</name>
    <dbReference type="NCBI Taxonomy" id="4577"/>
    <lineage>
        <taxon>Eukaryota</taxon>
        <taxon>Viridiplantae</taxon>
        <taxon>Streptophyta</taxon>
        <taxon>Embryophyta</taxon>
        <taxon>Tracheophyta</taxon>
        <taxon>Spermatophyta</taxon>
        <taxon>Magnoliopsida</taxon>
        <taxon>Liliopsida</taxon>
        <taxon>Poales</taxon>
        <taxon>Poaceae</taxon>
        <taxon>PACMAD clade</taxon>
        <taxon>Panicoideae</taxon>
        <taxon>Andropogonodae</taxon>
        <taxon>Andropogoneae</taxon>
        <taxon>Tripsacinae</taxon>
        <taxon>Zea</taxon>
    </lineage>
</organism>